<dbReference type="PANTHER" id="PTHR19136:SF81">
    <property type="entry name" value="MOLYBDENUM COFACTOR GUANYLYLTRANSFERASE"/>
    <property type="match status" value="1"/>
</dbReference>
<dbReference type="GO" id="GO:0016779">
    <property type="term" value="F:nucleotidyltransferase activity"/>
    <property type="evidence" value="ECO:0007669"/>
    <property type="project" value="UniProtKB-ARBA"/>
</dbReference>
<dbReference type="Pfam" id="PF12804">
    <property type="entry name" value="NTP_transf_3"/>
    <property type="match status" value="1"/>
</dbReference>
<accession>A0A6I4UT67</accession>
<sequence length="251" mass="26370">MSLTALVLAGSRPEAADPVADAEGVPHKALATVSGQTLLERVVRALEAAGAARIAVSANHPAVEAEARRLGAILLPTAQGPSESVALAFERFGAPLLVTTADHALLDAAWLRNMIAGTPARTDVSLMLARRDLVERAAPGTRRTWLSFADGQWSGCNLFLLATPGGSQAIAAWKQVEADRKRPWRIARRLGIGTLWSYWRGKLTLAEAIARLGGNLGITAALVPASDGRAAVDVDTPADLALVRKLAGREA</sequence>
<keyword evidence="1 4" id="KW-0808">Transferase</keyword>
<keyword evidence="5" id="KW-1185">Reference proteome</keyword>
<dbReference type="SUPFAM" id="SSF53448">
    <property type="entry name" value="Nucleotide-diphospho-sugar transferases"/>
    <property type="match status" value="1"/>
</dbReference>
<proteinExistence type="predicted"/>
<dbReference type="Proteomes" id="UP000469159">
    <property type="component" value="Unassembled WGS sequence"/>
</dbReference>
<comment type="caution">
    <text evidence="4">The sequence shown here is derived from an EMBL/GenBank/DDBJ whole genome shotgun (WGS) entry which is preliminary data.</text>
</comment>
<name>A0A6I4UT67_9SPHN</name>
<protein>
    <submittedName>
        <fullName evidence="4">NTP transferase domain-containing protein</fullName>
    </submittedName>
</protein>
<dbReference type="OrthoDB" id="159246at2"/>
<dbReference type="Gene3D" id="3.90.550.10">
    <property type="entry name" value="Spore Coat Polysaccharide Biosynthesis Protein SpsA, Chain A"/>
    <property type="match status" value="1"/>
</dbReference>
<evidence type="ECO:0000313" key="5">
    <source>
        <dbReference type="Proteomes" id="UP000469159"/>
    </source>
</evidence>
<gene>
    <name evidence="4" type="ORF">GRI75_01585</name>
</gene>
<dbReference type="InterPro" id="IPR029044">
    <property type="entry name" value="Nucleotide-diphossugar_trans"/>
</dbReference>
<dbReference type="AlphaFoldDB" id="A0A6I4UT67"/>
<dbReference type="InterPro" id="IPR025877">
    <property type="entry name" value="MobA-like_NTP_Trfase"/>
</dbReference>
<evidence type="ECO:0000256" key="1">
    <source>
        <dbReference type="ARBA" id="ARBA00022679"/>
    </source>
</evidence>
<dbReference type="EMBL" id="WTYK01000001">
    <property type="protein sequence ID" value="MXP40335.1"/>
    <property type="molecule type" value="Genomic_DNA"/>
</dbReference>
<evidence type="ECO:0000313" key="4">
    <source>
        <dbReference type="EMBL" id="MXP40335.1"/>
    </source>
</evidence>
<reference evidence="4 5" key="1">
    <citation type="submission" date="2019-12" db="EMBL/GenBank/DDBJ databases">
        <title>Genomic-based taxomic classification of the family Erythrobacteraceae.</title>
        <authorList>
            <person name="Xu L."/>
        </authorList>
    </citation>
    <scope>NUCLEOTIDE SEQUENCE [LARGE SCALE GENOMIC DNA]</scope>
    <source>
        <strain evidence="4 5">MCCC 1K02066</strain>
    </source>
</reference>
<evidence type="ECO:0000259" key="3">
    <source>
        <dbReference type="Pfam" id="PF12804"/>
    </source>
</evidence>
<keyword evidence="2" id="KW-0460">Magnesium</keyword>
<feature type="domain" description="MobA-like NTP transferase" evidence="3">
    <location>
        <begin position="24"/>
        <end position="119"/>
    </location>
</feature>
<organism evidence="4 5">
    <name type="scientific">Croceibacterium soli</name>
    <dbReference type="NCBI Taxonomy" id="1739690"/>
    <lineage>
        <taxon>Bacteria</taxon>
        <taxon>Pseudomonadati</taxon>
        <taxon>Pseudomonadota</taxon>
        <taxon>Alphaproteobacteria</taxon>
        <taxon>Sphingomonadales</taxon>
        <taxon>Erythrobacteraceae</taxon>
        <taxon>Croceibacterium</taxon>
    </lineage>
</organism>
<dbReference type="RefSeq" id="WP_160745178.1">
    <property type="nucleotide sequence ID" value="NZ_WTYK01000001.1"/>
</dbReference>
<dbReference type="PANTHER" id="PTHR19136">
    <property type="entry name" value="MOLYBDENUM COFACTOR GUANYLYLTRANSFERASE"/>
    <property type="match status" value="1"/>
</dbReference>
<evidence type="ECO:0000256" key="2">
    <source>
        <dbReference type="ARBA" id="ARBA00022842"/>
    </source>
</evidence>